<name>A0AAE9DVF7_CAEBR</name>
<sequence length="135" mass="15388">MLDTFIRLAQEIQKIDDDVKELRQAEQAVQRGGKMGLKVSQIDGFHEKLRVKMDSAVQRKMDQFDEKSNELDSIFRSLLCMSSEAPTAENFEKDTEIVSGYCSELKAFLQSDRSGDCPRISLSVEQSVRRLLNNP</sequence>
<dbReference type="EMBL" id="CP090891">
    <property type="protein sequence ID" value="ULU11645.1"/>
    <property type="molecule type" value="Genomic_DNA"/>
</dbReference>
<evidence type="ECO:0000313" key="1">
    <source>
        <dbReference type="EMBL" id="ULU11645.1"/>
    </source>
</evidence>
<reference evidence="1 2" key="1">
    <citation type="submission" date="2022-05" db="EMBL/GenBank/DDBJ databases">
        <title>Chromosome-level reference genomes for two strains of Caenorhabditis briggsae: an improved platform for comparative genomics.</title>
        <authorList>
            <person name="Stevens L."/>
            <person name="Andersen E.C."/>
        </authorList>
    </citation>
    <scope>NUCLEOTIDE SEQUENCE [LARGE SCALE GENOMIC DNA]</scope>
    <source>
        <strain evidence="1">QX1410_ONT</strain>
        <tissue evidence="1">Whole-organism</tissue>
    </source>
</reference>
<proteinExistence type="predicted"/>
<organism evidence="1 2">
    <name type="scientific">Caenorhabditis briggsae</name>
    <dbReference type="NCBI Taxonomy" id="6238"/>
    <lineage>
        <taxon>Eukaryota</taxon>
        <taxon>Metazoa</taxon>
        <taxon>Ecdysozoa</taxon>
        <taxon>Nematoda</taxon>
        <taxon>Chromadorea</taxon>
        <taxon>Rhabditida</taxon>
        <taxon>Rhabditina</taxon>
        <taxon>Rhabditomorpha</taxon>
        <taxon>Rhabditoidea</taxon>
        <taxon>Rhabditidae</taxon>
        <taxon>Peloderinae</taxon>
        <taxon>Caenorhabditis</taxon>
    </lineage>
</organism>
<gene>
    <name evidence="1" type="ORF">L3Y34_015216</name>
</gene>
<dbReference type="Proteomes" id="UP000827892">
    <property type="component" value="Chromosome I"/>
</dbReference>
<dbReference type="AlphaFoldDB" id="A0AAE9DVF7"/>
<accession>A0AAE9DVF7</accession>
<evidence type="ECO:0000313" key="2">
    <source>
        <dbReference type="Proteomes" id="UP000827892"/>
    </source>
</evidence>
<protein>
    <submittedName>
        <fullName evidence="1">Uncharacterized protein</fullName>
    </submittedName>
</protein>